<dbReference type="RefSeq" id="WP_306760885.1">
    <property type="nucleotide sequence ID" value="NZ_CP118224.1"/>
</dbReference>
<dbReference type="Proteomes" id="UP001223802">
    <property type="component" value="Chromosome"/>
</dbReference>
<proteinExistence type="predicted"/>
<name>A0AA50Q968_9GAMM</name>
<protein>
    <submittedName>
        <fullName evidence="1">Uncharacterized protein</fullName>
    </submittedName>
</protein>
<reference evidence="1 2" key="1">
    <citation type="submission" date="2023-02" db="EMBL/GenBank/DDBJ databases">
        <title>Complete genome sequence of a novel bacterium Oceanimonas sp. NTOU-MSR1 isolated from marine coast sediment.</title>
        <authorList>
            <person name="Yang H.-T."/>
            <person name="Chen Y.-L."/>
            <person name="Ho Y.-N."/>
        </authorList>
    </citation>
    <scope>NUCLEOTIDE SEQUENCE [LARGE SCALE GENOMIC DNA]</scope>
    <source>
        <strain evidence="1 2">NTOU-MSR1</strain>
    </source>
</reference>
<sequence length="165" mass="18968">MYKWIFLGGAAFLAYKMTSNEPPDYSKPHEYIHVKGYDSSGDPLEGNDHNYFGVGLINLDNNYYSVGSRECSQAISKITQDEVDRSIDAFNYHLDTQGDYNDKRVHLVVAQCFAYLGRDEECERRVREMVESGDKKMMIYALASIGKCRVNEEVGEPKLFRHSMR</sequence>
<evidence type="ECO:0000313" key="2">
    <source>
        <dbReference type="Proteomes" id="UP001223802"/>
    </source>
</evidence>
<gene>
    <name evidence="1" type="ORF">PU634_11205</name>
</gene>
<organism evidence="1 2">
    <name type="scientific">Oceanimonas pelagia</name>
    <dbReference type="NCBI Taxonomy" id="3028314"/>
    <lineage>
        <taxon>Bacteria</taxon>
        <taxon>Pseudomonadati</taxon>
        <taxon>Pseudomonadota</taxon>
        <taxon>Gammaproteobacteria</taxon>
        <taxon>Aeromonadales</taxon>
        <taxon>Aeromonadaceae</taxon>
        <taxon>Oceanimonas</taxon>
    </lineage>
</organism>
<accession>A0AA50Q968</accession>
<keyword evidence="2" id="KW-1185">Reference proteome</keyword>
<evidence type="ECO:0000313" key="1">
    <source>
        <dbReference type="EMBL" id="WMC09683.1"/>
    </source>
</evidence>
<dbReference type="EMBL" id="CP118224">
    <property type="protein sequence ID" value="WMC09683.1"/>
    <property type="molecule type" value="Genomic_DNA"/>
</dbReference>
<dbReference type="KEGG" id="ope:PU634_11205"/>
<dbReference type="AlphaFoldDB" id="A0AA50Q968"/>